<dbReference type="Pfam" id="PF20464">
    <property type="entry name" value="MmeI_N"/>
    <property type="match status" value="1"/>
</dbReference>
<gene>
    <name evidence="2" type="ORF">JKL49_19100</name>
</gene>
<sequence length="95" mass="10088">MFLTELCTVLGVDQPNPAGSDRAANDYVFERVVKPRLSEASTAPKRIDLYKKNAFILEAKQSRLPGKKNAIAGQASLFAEAEEAPPAAPPCGAGT</sequence>
<dbReference type="EMBL" id="CP068570">
    <property type="protein sequence ID" value="QQZ49216.1"/>
    <property type="molecule type" value="Genomic_DNA"/>
</dbReference>
<proteinExistence type="predicted"/>
<name>A0A974S812_9CAUL</name>
<evidence type="ECO:0000313" key="2">
    <source>
        <dbReference type="EMBL" id="QQZ49216.1"/>
    </source>
</evidence>
<evidence type="ECO:0000259" key="1">
    <source>
        <dbReference type="Pfam" id="PF20464"/>
    </source>
</evidence>
<organism evidence="2">
    <name type="scientific">Phenylobacterium glaciei</name>
    <dbReference type="NCBI Taxonomy" id="2803784"/>
    <lineage>
        <taxon>Bacteria</taxon>
        <taxon>Pseudomonadati</taxon>
        <taxon>Pseudomonadota</taxon>
        <taxon>Alphaproteobacteria</taxon>
        <taxon>Caulobacterales</taxon>
        <taxon>Caulobacteraceae</taxon>
        <taxon>Phenylobacterium</taxon>
    </lineage>
</organism>
<feature type="domain" description="MmeI-like N-terminal" evidence="1">
    <location>
        <begin position="2"/>
        <end position="73"/>
    </location>
</feature>
<dbReference type="InterPro" id="IPR046817">
    <property type="entry name" value="MmeI_N"/>
</dbReference>
<accession>A0A974S812</accession>
<reference evidence="2" key="1">
    <citation type="submission" date="2021-01" db="EMBL/GenBank/DDBJ databases">
        <title>Genome sequence of Phenylobacterium sp. 20VBR1 isolated from a valley glaceir, Ny-Alesund, Svalbard.</title>
        <authorList>
            <person name="Thomas F.A."/>
            <person name="Krishnan K.P."/>
            <person name="Sinha R.K."/>
        </authorList>
    </citation>
    <scope>NUCLEOTIDE SEQUENCE</scope>
    <source>
        <strain evidence="2">20VBR1</strain>
    </source>
</reference>
<dbReference type="AlphaFoldDB" id="A0A974S812"/>
<protein>
    <recommendedName>
        <fullName evidence="1">MmeI-like N-terminal domain-containing protein</fullName>
    </recommendedName>
</protein>